<dbReference type="EMBL" id="AP023359">
    <property type="protein sequence ID" value="BCJ66913.1"/>
    <property type="molecule type" value="Genomic_DNA"/>
</dbReference>
<dbReference type="RefSeq" id="WP_212816335.1">
    <property type="nucleotide sequence ID" value="NZ_AP023359.1"/>
</dbReference>
<dbReference type="Proteomes" id="UP000680866">
    <property type="component" value="Chromosome"/>
</dbReference>
<protein>
    <submittedName>
        <fullName evidence="1">Uncharacterized protein</fullName>
    </submittedName>
</protein>
<evidence type="ECO:0000313" key="2">
    <source>
        <dbReference type="Proteomes" id="UP000680866"/>
    </source>
</evidence>
<keyword evidence="2" id="KW-1185">Reference proteome</keyword>
<organism evidence="1 2">
    <name type="scientific">Polymorphospora rubra</name>
    <dbReference type="NCBI Taxonomy" id="338584"/>
    <lineage>
        <taxon>Bacteria</taxon>
        <taxon>Bacillati</taxon>
        <taxon>Actinomycetota</taxon>
        <taxon>Actinomycetes</taxon>
        <taxon>Micromonosporales</taxon>
        <taxon>Micromonosporaceae</taxon>
        <taxon>Polymorphospora</taxon>
    </lineage>
</organism>
<gene>
    <name evidence="1" type="ORF">Prubr_39340</name>
</gene>
<dbReference type="AlphaFoldDB" id="A0A810N5F3"/>
<proteinExistence type="predicted"/>
<sequence length="130" mass="14204">MTVVRKVSVGKIGKLLQASKCQSLALVSPAILSRILEEQPEEISVGVGSRSILRGTHRDRYSVDEYRNSRFGWHGLFAILEEDGPPVGLFSLRGGGWSLIVLTDEDVEAILAVLVASPQSVEWPKGAEYL</sequence>
<reference evidence="1" key="1">
    <citation type="submission" date="2020-08" db="EMBL/GenBank/DDBJ databases">
        <title>Whole genome shotgun sequence of Polymorphospora rubra NBRC 101157.</title>
        <authorList>
            <person name="Komaki H."/>
            <person name="Tamura T."/>
        </authorList>
    </citation>
    <scope>NUCLEOTIDE SEQUENCE</scope>
    <source>
        <strain evidence="1">NBRC 101157</strain>
    </source>
</reference>
<evidence type="ECO:0000313" key="1">
    <source>
        <dbReference type="EMBL" id="BCJ66913.1"/>
    </source>
</evidence>
<name>A0A810N5F3_9ACTN</name>
<dbReference type="KEGG" id="pry:Prubr_39340"/>
<accession>A0A810N5F3</accession>